<comment type="similarity">
    <text evidence="2">Belongs to the PAF1 family.</text>
</comment>
<dbReference type="GO" id="GO:0000993">
    <property type="term" value="F:RNA polymerase II complex binding"/>
    <property type="evidence" value="ECO:0007669"/>
    <property type="project" value="TreeGrafter"/>
</dbReference>
<dbReference type="GO" id="GO:0006368">
    <property type="term" value="P:transcription elongation by RNA polymerase II"/>
    <property type="evidence" value="ECO:0007669"/>
    <property type="project" value="InterPro"/>
</dbReference>
<dbReference type="EMBL" id="JAEPRD010000025">
    <property type="protein sequence ID" value="KAG2207391.1"/>
    <property type="molecule type" value="Genomic_DNA"/>
</dbReference>
<sequence>MSPKSRLLFDYICRVRYRNVLPPVPFAPKILTVPSLAERPVPYRSTSLVEQRPCSLIKNQVTSISSYKTFAEFLDAMDTNPEEEPRERSDAKGINTQKPNVTWLRRSKYITKETRGVSNRKEGVESKFAMSETSANRHNYSTLKEQLAGLENTFKPLPTNLQHPQTKSRAEKIIPLLPDMECRENICTVGRMESNASKRCRISDLDGTESGILRPMVDPHDPEDIYLAWFLPDDKITTRLKKEKEKRMERLSDEPLIYNVGCDYDFKNYAGSGSKRLLISTHNGNSGERAVYSAIANKIVVRKRKAQAVFHVKCGLKVERNFFLFSLRNINNIPVCTKGMVWGKL</sequence>
<name>A0A8H7RD20_9FUNG</name>
<dbReference type="GO" id="GO:0016593">
    <property type="term" value="C:Cdc73/Paf1 complex"/>
    <property type="evidence" value="ECO:0007669"/>
    <property type="project" value="InterPro"/>
</dbReference>
<evidence type="ECO:0000256" key="2">
    <source>
        <dbReference type="ARBA" id="ARBA00007560"/>
    </source>
</evidence>
<keyword evidence="5" id="KW-1185">Reference proteome</keyword>
<proteinExistence type="inferred from homology"/>
<evidence type="ECO:0000256" key="3">
    <source>
        <dbReference type="ARBA" id="ARBA00023242"/>
    </source>
</evidence>
<dbReference type="Pfam" id="PF03985">
    <property type="entry name" value="Paf1"/>
    <property type="match status" value="1"/>
</dbReference>
<dbReference type="OrthoDB" id="10260285at2759"/>
<accession>A0A8H7RD20</accession>
<comment type="caution">
    <text evidence="4">The sequence shown here is derived from an EMBL/GenBank/DDBJ whole genome shotgun (WGS) entry which is preliminary data.</text>
</comment>
<evidence type="ECO:0000313" key="5">
    <source>
        <dbReference type="Proteomes" id="UP000603453"/>
    </source>
</evidence>
<evidence type="ECO:0000313" key="4">
    <source>
        <dbReference type="EMBL" id="KAG2207391.1"/>
    </source>
</evidence>
<dbReference type="Proteomes" id="UP000603453">
    <property type="component" value="Unassembled WGS sequence"/>
</dbReference>
<dbReference type="AlphaFoldDB" id="A0A8H7RD20"/>
<dbReference type="PANTHER" id="PTHR23188">
    <property type="entry name" value="RNA POLYMERASE II-ASSOCIATED FACTOR 1 HOMOLOG"/>
    <property type="match status" value="1"/>
</dbReference>
<dbReference type="PANTHER" id="PTHR23188:SF12">
    <property type="entry name" value="RNA POLYMERASE II-ASSOCIATED FACTOR 1 HOMOLOG"/>
    <property type="match status" value="1"/>
</dbReference>
<reference evidence="4" key="1">
    <citation type="submission" date="2020-12" db="EMBL/GenBank/DDBJ databases">
        <title>Metabolic potential, ecology and presence of endohyphal bacteria is reflected in genomic diversity of Mucoromycotina.</title>
        <authorList>
            <person name="Muszewska A."/>
            <person name="Okrasinska A."/>
            <person name="Steczkiewicz K."/>
            <person name="Drgas O."/>
            <person name="Orlowska M."/>
            <person name="Perlinska-Lenart U."/>
            <person name="Aleksandrzak-Piekarczyk T."/>
            <person name="Szatraj K."/>
            <person name="Zielenkiewicz U."/>
            <person name="Pilsyk S."/>
            <person name="Malc E."/>
            <person name="Mieczkowski P."/>
            <person name="Kruszewska J.S."/>
            <person name="Biernat P."/>
            <person name="Pawlowska J."/>
        </authorList>
    </citation>
    <scope>NUCLEOTIDE SEQUENCE</scope>
    <source>
        <strain evidence="4">WA0000017839</strain>
    </source>
</reference>
<dbReference type="InterPro" id="IPR007133">
    <property type="entry name" value="RNA_pol_II-assoc_Paf1"/>
</dbReference>
<evidence type="ECO:0000256" key="1">
    <source>
        <dbReference type="ARBA" id="ARBA00004123"/>
    </source>
</evidence>
<comment type="subcellular location">
    <subcellularLocation>
        <location evidence="1">Nucleus</location>
    </subcellularLocation>
</comment>
<gene>
    <name evidence="4" type="ORF">INT47_006866</name>
</gene>
<protein>
    <submittedName>
        <fullName evidence="4">Uncharacterized protein</fullName>
    </submittedName>
</protein>
<organism evidence="4 5">
    <name type="scientific">Mucor saturninus</name>
    <dbReference type="NCBI Taxonomy" id="64648"/>
    <lineage>
        <taxon>Eukaryota</taxon>
        <taxon>Fungi</taxon>
        <taxon>Fungi incertae sedis</taxon>
        <taxon>Mucoromycota</taxon>
        <taxon>Mucoromycotina</taxon>
        <taxon>Mucoromycetes</taxon>
        <taxon>Mucorales</taxon>
        <taxon>Mucorineae</taxon>
        <taxon>Mucoraceae</taxon>
        <taxon>Mucor</taxon>
    </lineage>
</organism>
<dbReference type="GO" id="GO:0003682">
    <property type="term" value="F:chromatin binding"/>
    <property type="evidence" value="ECO:0007669"/>
    <property type="project" value="TreeGrafter"/>
</dbReference>
<keyword evidence="3" id="KW-0539">Nucleus</keyword>